<dbReference type="AlphaFoldDB" id="A0A914UVR0"/>
<reference evidence="3" key="1">
    <citation type="submission" date="2022-11" db="UniProtKB">
        <authorList>
            <consortium name="WormBaseParasite"/>
        </authorList>
    </citation>
    <scope>IDENTIFICATION</scope>
</reference>
<keyword evidence="1" id="KW-0732">Signal</keyword>
<proteinExistence type="predicted"/>
<dbReference type="WBParaSite" id="PSAMB.scaffold12size138133.g167.t1">
    <property type="protein sequence ID" value="PSAMB.scaffold12size138133.g167.t1"/>
    <property type="gene ID" value="PSAMB.scaffold12size138133.g167"/>
</dbReference>
<sequence length="143" mass="15995">MRCDIQWISATSRLFLFASFAQMVEWSVEDSWQNHIVEDIDGGVEGNHLFDIGGVNSWNNLELFHETIPFGNVNDVLEGDNDKLVNKSLDEGSTVEATKFTLVKPSTFSPVVVVMSEAPSVVTAMPFWTYFFTALSVLMLNVL</sequence>
<keyword evidence="2" id="KW-1185">Reference proteome</keyword>
<accession>A0A914UVR0</accession>
<protein>
    <submittedName>
        <fullName evidence="3">Uncharacterized protein</fullName>
    </submittedName>
</protein>
<dbReference type="Proteomes" id="UP000887566">
    <property type="component" value="Unplaced"/>
</dbReference>
<feature type="signal peptide" evidence="1">
    <location>
        <begin position="1"/>
        <end position="26"/>
    </location>
</feature>
<feature type="chain" id="PRO_5038114446" evidence="1">
    <location>
        <begin position="27"/>
        <end position="143"/>
    </location>
</feature>
<evidence type="ECO:0000313" key="2">
    <source>
        <dbReference type="Proteomes" id="UP000887566"/>
    </source>
</evidence>
<evidence type="ECO:0000256" key="1">
    <source>
        <dbReference type="SAM" id="SignalP"/>
    </source>
</evidence>
<evidence type="ECO:0000313" key="3">
    <source>
        <dbReference type="WBParaSite" id="PSAMB.scaffold12size138133.g167.t1"/>
    </source>
</evidence>
<name>A0A914UVR0_9BILA</name>
<organism evidence="2 3">
    <name type="scientific">Plectus sambesii</name>
    <dbReference type="NCBI Taxonomy" id="2011161"/>
    <lineage>
        <taxon>Eukaryota</taxon>
        <taxon>Metazoa</taxon>
        <taxon>Ecdysozoa</taxon>
        <taxon>Nematoda</taxon>
        <taxon>Chromadorea</taxon>
        <taxon>Plectida</taxon>
        <taxon>Plectina</taxon>
        <taxon>Plectoidea</taxon>
        <taxon>Plectidae</taxon>
        <taxon>Plectus</taxon>
    </lineage>
</organism>